<keyword evidence="2" id="KW-1185">Reference proteome</keyword>
<dbReference type="AlphaFoldDB" id="A0A5C3NBY9"/>
<sequence length="74" mass="8295">MTAELALINAALFMHPLADTDSAMDAERWTLDLNAWDCVLWYIAKGTLHILLCSQAQCTQVVILLEGDARMFHC</sequence>
<name>A0A5C3NBY9_9AGAM</name>
<reference evidence="1 2" key="1">
    <citation type="journal article" date="2019" name="Nat. Ecol. Evol.">
        <title>Megaphylogeny resolves global patterns of mushroom evolution.</title>
        <authorList>
            <person name="Varga T."/>
            <person name="Krizsan K."/>
            <person name="Foldi C."/>
            <person name="Dima B."/>
            <person name="Sanchez-Garcia M."/>
            <person name="Sanchez-Ramirez S."/>
            <person name="Szollosi G.J."/>
            <person name="Szarkandi J.G."/>
            <person name="Papp V."/>
            <person name="Albert L."/>
            <person name="Andreopoulos W."/>
            <person name="Angelini C."/>
            <person name="Antonin V."/>
            <person name="Barry K.W."/>
            <person name="Bougher N.L."/>
            <person name="Buchanan P."/>
            <person name="Buyck B."/>
            <person name="Bense V."/>
            <person name="Catcheside P."/>
            <person name="Chovatia M."/>
            <person name="Cooper J."/>
            <person name="Damon W."/>
            <person name="Desjardin D."/>
            <person name="Finy P."/>
            <person name="Geml J."/>
            <person name="Haridas S."/>
            <person name="Hughes K."/>
            <person name="Justo A."/>
            <person name="Karasinski D."/>
            <person name="Kautmanova I."/>
            <person name="Kiss B."/>
            <person name="Kocsube S."/>
            <person name="Kotiranta H."/>
            <person name="LaButti K.M."/>
            <person name="Lechner B.E."/>
            <person name="Liimatainen K."/>
            <person name="Lipzen A."/>
            <person name="Lukacs Z."/>
            <person name="Mihaltcheva S."/>
            <person name="Morgado L.N."/>
            <person name="Niskanen T."/>
            <person name="Noordeloos M.E."/>
            <person name="Ohm R.A."/>
            <person name="Ortiz-Santana B."/>
            <person name="Ovrebo C."/>
            <person name="Racz N."/>
            <person name="Riley R."/>
            <person name="Savchenko A."/>
            <person name="Shiryaev A."/>
            <person name="Soop K."/>
            <person name="Spirin V."/>
            <person name="Szebenyi C."/>
            <person name="Tomsovsky M."/>
            <person name="Tulloss R.E."/>
            <person name="Uehling J."/>
            <person name="Grigoriev I.V."/>
            <person name="Vagvolgyi C."/>
            <person name="Papp T."/>
            <person name="Martin F.M."/>
            <person name="Miettinen O."/>
            <person name="Hibbett D.S."/>
            <person name="Nagy L.G."/>
        </authorList>
    </citation>
    <scope>NUCLEOTIDE SEQUENCE [LARGE SCALE GENOMIC DNA]</scope>
    <source>
        <strain evidence="1 2">OMC1185</strain>
    </source>
</reference>
<dbReference type="EMBL" id="ML213506">
    <property type="protein sequence ID" value="TFK54505.1"/>
    <property type="molecule type" value="Genomic_DNA"/>
</dbReference>
<organism evidence="1 2">
    <name type="scientific">Heliocybe sulcata</name>
    <dbReference type="NCBI Taxonomy" id="5364"/>
    <lineage>
        <taxon>Eukaryota</taxon>
        <taxon>Fungi</taxon>
        <taxon>Dikarya</taxon>
        <taxon>Basidiomycota</taxon>
        <taxon>Agaricomycotina</taxon>
        <taxon>Agaricomycetes</taxon>
        <taxon>Gloeophyllales</taxon>
        <taxon>Gloeophyllaceae</taxon>
        <taxon>Heliocybe</taxon>
    </lineage>
</organism>
<evidence type="ECO:0000313" key="2">
    <source>
        <dbReference type="Proteomes" id="UP000305948"/>
    </source>
</evidence>
<accession>A0A5C3NBY9</accession>
<evidence type="ECO:0000313" key="1">
    <source>
        <dbReference type="EMBL" id="TFK54505.1"/>
    </source>
</evidence>
<proteinExistence type="predicted"/>
<gene>
    <name evidence="1" type="ORF">OE88DRAFT_1655207</name>
</gene>
<feature type="non-terminal residue" evidence="1">
    <location>
        <position position="74"/>
    </location>
</feature>
<protein>
    <submittedName>
        <fullName evidence="1">Uncharacterized protein</fullName>
    </submittedName>
</protein>
<dbReference type="Proteomes" id="UP000305948">
    <property type="component" value="Unassembled WGS sequence"/>
</dbReference>